<dbReference type="InterPro" id="IPR002669">
    <property type="entry name" value="UreD"/>
</dbReference>
<accession>A0A6L7GVR6</accession>
<dbReference type="RefSeq" id="WP_160904271.1">
    <property type="nucleotide sequence ID" value="NZ_CP102850.1"/>
</dbReference>
<evidence type="ECO:0000256" key="1">
    <source>
        <dbReference type="ARBA" id="ARBA00023186"/>
    </source>
</evidence>
<organism evidence="2 3">
    <name type="scientific">Gordonia mangrovi</name>
    <dbReference type="NCBI Taxonomy" id="2665643"/>
    <lineage>
        <taxon>Bacteria</taxon>
        <taxon>Bacillati</taxon>
        <taxon>Actinomycetota</taxon>
        <taxon>Actinomycetes</taxon>
        <taxon>Mycobacteriales</taxon>
        <taxon>Gordoniaceae</taxon>
        <taxon>Gordonia</taxon>
    </lineage>
</organism>
<evidence type="ECO:0000313" key="2">
    <source>
        <dbReference type="EMBL" id="MXP24079.1"/>
    </source>
</evidence>
<keyword evidence="1" id="KW-0143">Chaperone</keyword>
<comment type="caution">
    <text evidence="2">The sequence shown here is derived from an EMBL/GenBank/DDBJ whole genome shotgun (WGS) entry which is preliminary data.</text>
</comment>
<dbReference type="Pfam" id="PF01774">
    <property type="entry name" value="UreD"/>
    <property type="match status" value="1"/>
</dbReference>
<dbReference type="AlphaFoldDB" id="A0A6L7GVR6"/>
<reference evidence="2 3" key="1">
    <citation type="submission" date="2019-11" db="EMBL/GenBank/DDBJ databases">
        <title>Gordonia sp. nov., a novel actinobacterium isolated from mangrove soil in Hainan.</title>
        <authorList>
            <person name="Huang X."/>
            <person name="Xie Y."/>
            <person name="Chu X."/>
            <person name="Xiao K."/>
        </authorList>
    </citation>
    <scope>NUCLEOTIDE SEQUENCE [LARGE SCALE GENOMIC DNA]</scope>
    <source>
        <strain evidence="2 3">HNM0687</strain>
    </source>
</reference>
<dbReference type="EMBL" id="WMBR01000008">
    <property type="protein sequence ID" value="MXP24079.1"/>
    <property type="molecule type" value="Genomic_DNA"/>
</dbReference>
<protein>
    <submittedName>
        <fullName evidence="2">Urease accessory protein UreD</fullName>
    </submittedName>
</protein>
<dbReference type="Proteomes" id="UP000475545">
    <property type="component" value="Unassembled WGS sequence"/>
</dbReference>
<evidence type="ECO:0000313" key="3">
    <source>
        <dbReference type="Proteomes" id="UP000475545"/>
    </source>
</evidence>
<proteinExistence type="predicted"/>
<gene>
    <name evidence="2" type="ORF">GIY30_22330</name>
</gene>
<dbReference type="GO" id="GO:0016151">
    <property type="term" value="F:nickel cation binding"/>
    <property type="evidence" value="ECO:0007669"/>
    <property type="project" value="InterPro"/>
</dbReference>
<sequence>MHTEIEIIARRGRSPRVMAVGGLAVRQTGVDTVHLISTAATPLGGDVIDIRVVVEPDASLHLKTVAATLALPARQRPDSQMTWDIEVGAGGRLHLDPQPTVVAGGADHRTTTTVAADPSATLIIAEHAQLGRSTERVEDVERARWQGGLRVDVGESPLLRHRLGLGGPTGSGHCAVSSVFRYPDARESAVSEVAYAARLELARTDQSAPATLTTALGSSAHHTRVLADDLDLAALRTG</sequence>
<keyword evidence="3" id="KW-1185">Reference proteome</keyword>
<name>A0A6L7GVR6_9ACTN</name>